<evidence type="ECO:0000256" key="1">
    <source>
        <dbReference type="SAM" id="MobiDB-lite"/>
    </source>
</evidence>
<name>A0AAD3N5H9_LATJO</name>
<dbReference type="EMBL" id="BRZM01000091">
    <property type="protein sequence ID" value="GLD66355.1"/>
    <property type="molecule type" value="Genomic_DNA"/>
</dbReference>
<dbReference type="AlphaFoldDB" id="A0AAD3N5H9"/>
<feature type="region of interest" description="Disordered" evidence="1">
    <location>
        <begin position="1"/>
        <end position="86"/>
    </location>
</feature>
<organism evidence="2 3">
    <name type="scientific">Lates japonicus</name>
    <name type="common">Japanese lates</name>
    <dbReference type="NCBI Taxonomy" id="270547"/>
    <lineage>
        <taxon>Eukaryota</taxon>
        <taxon>Metazoa</taxon>
        <taxon>Chordata</taxon>
        <taxon>Craniata</taxon>
        <taxon>Vertebrata</taxon>
        <taxon>Euteleostomi</taxon>
        <taxon>Actinopterygii</taxon>
        <taxon>Neopterygii</taxon>
        <taxon>Teleostei</taxon>
        <taxon>Neoteleostei</taxon>
        <taxon>Acanthomorphata</taxon>
        <taxon>Carangaria</taxon>
        <taxon>Carangaria incertae sedis</taxon>
        <taxon>Centropomidae</taxon>
        <taxon>Lates</taxon>
    </lineage>
</organism>
<accession>A0AAD3N5H9</accession>
<keyword evidence="3" id="KW-1185">Reference proteome</keyword>
<sequence>MEGPMQSRRLTCEEEEEKMLRRSSRQRGGLQADRGGHWRDGGRIKSQKTTRKRRGTASGSPGPPLPLGARGQRRQPRKEAEEELSAAISKELPEYYELIHGGGTLGRSGGKKSPVRDLGDHRRGVMLLFQNAQTFNLEGSLFFNLYFISTGSVKVKIRLGGRIKVIGEERSRQTGL</sequence>
<feature type="compositionally biased region" description="Basic residues" evidence="1">
    <location>
        <begin position="45"/>
        <end position="55"/>
    </location>
</feature>
<feature type="compositionally biased region" description="Basic and acidic residues" evidence="1">
    <location>
        <begin position="34"/>
        <end position="43"/>
    </location>
</feature>
<dbReference type="Proteomes" id="UP001279410">
    <property type="component" value="Unassembled WGS sequence"/>
</dbReference>
<comment type="caution">
    <text evidence="2">The sequence shown here is derived from an EMBL/GenBank/DDBJ whole genome shotgun (WGS) entry which is preliminary data.</text>
</comment>
<proteinExistence type="predicted"/>
<evidence type="ECO:0000313" key="3">
    <source>
        <dbReference type="Proteomes" id="UP001279410"/>
    </source>
</evidence>
<evidence type="ECO:0000313" key="2">
    <source>
        <dbReference type="EMBL" id="GLD66355.1"/>
    </source>
</evidence>
<gene>
    <name evidence="2" type="ORF">AKAME5_001775400</name>
</gene>
<protein>
    <submittedName>
        <fullName evidence="2">Transcription activator BRG1 isoform X1</fullName>
    </submittedName>
</protein>
<reference evidence="2" key="1">
    <citation type="submission" date="2022-08" db="EMBL/GenBank/DDBJ databases">
        <title>Genome sequencing of akame (Lates japonicus).</title>
        <authorList>
            <person name="Hashiguchi Y."/>
            <person name="Takahashi H."/>
        </authorList>
    </citation>
    <scope>NUCLEOTIDE SEQUENCE</scope>
    <source>
        <strain evidence="2">Kochi</strain>
    </source>
</reference>